<reference evidence="1" key="1">
    <citation type="submission" date="2021-06" db="EMBL/GenBank/DDBJ databases">
        <authorList>
            <person name="Kallberg Y."/>
            <person name="Tangrot J."/>
            <person name="Rosling A."/>
        </authorList>
    </citation>
    <scope>NUCLEOTIDE SEQUENCE</scope>
    <source>
        <strain evidence="1">FL966</strain>
    </source>
</reference>
<protein>
    <submittedName>
        <fullName evidence="1">6603_t:CDS:1</fullName>
    </submittedName>
</protein>
<gene>
    <name evidence="1" type="ORF">CPELLU_LOCUS12143</name>
</gene>
<organism evidence="1 2">
    <name type="scientific">Cetraspora pellucida</name>
    <dbReference type="NCBI Taxonomy" id="1433469"/>
    <lineage>
        <taxon>Eukaryota</taxon>
        <taxon>Fungi</taxon>
        <taxon>Fungi incertae sedis</taxon>
        <taxon>Mucoromycota</taxon>
        <taxon>Glomeromycotina</taxon>
        <taxon>Glomeromycetes</taxon>
        <taxon>Diversisporales</taxon>
        <taxon>Gigasporaceae</taxon>
        <taxon>Cetraspora</taxon>
    </lineage>
</organism>
<feature type="non-terminal residue" evidence="1">
    <location>
        <position position="1"/>
    </location>
</feature>
<name>A0A9N9N792_9GLOM</name>
<sequence>GQPSPTGRVINLLEAYRAPSDWTRQLVSRMTRINAFSKSRNFNLRVIRSYLKII</sequence>
<comment type="caution">
    <text evidence="1">The sequence shown here is derived from an EMBL/GenBank/DDBJ whole genome shotgun (WGS) entry which is preliminary data.</text>
</comment>
<proteinExistence type="predicted"/>
<dbReference type="EMBL" id="CAJVQA010011445">
    <property type="protein sequence ID" value="CAG8707270.1"/>
    <property type="molecule type" value="Genomic_DNA"/>
</dbReference>
<evidence type="ECO:0000313" key="2">
    <source>
        <dbReference type="Proteomes" id="UP000789759"/>
    </source>
</evidence>
<evidence type="ECO:0000313" key="1">
    <source>
        <dbReference type="EMBL" id="CAG8707270.1"/>
    </source>
</evidence>
<dbReference type="Proteomes" id="UP000789759">
    <property type="component" value="Unassembled WGS sequence"/>
</dbReference>
<accession>A0A9N9N792</accession>
<dbReference type="AlphaFoldDB" id="A0A9N9N792"/>
<keyword evidence="2" id="KW-1185">Reference proteome</keyword>